<evidence type="ECO:0000313" key="9">
    <source>
        <dbReference type="EMBL" id="APZ94951.1"/>
    </source>
</evidence>
<evidence type="ECO:0000256" key="2">
    <source>
        <dbReference type="ARBA" id="ARBA00004184"/>
    </source>
</evidence>
<dbReference type="InterPro" id="IPR036771">
    <property type="entry name" value="ATPsynth_dsu/esu_N"/>
</dbReference>
<dbReference type="Proteomes" id="UP000187735">
    <property type="component" value="Chromosome"/>
</dbReference>
<evidence type="ECO:0000256" key="5">
    <source>
        <dbReference type="ARBA" id="ARBA00023065"/>
    </source>
</evidence>
<dbReference type="RefSeq" id="WP_229360720.1">
    <property type="nucleotide sequence ID" value="NZ_CP017641.1"/>
</dbReference>
<dbReference type="InterPro" id="IPR001469">
    <property type="entry name" value="ATP_synth_F1_dsu/esu"/>
</dbReference>
<dbReference type="InterPro" id="IPR024037">
    <property type="entry name" value="Alt_ATP_synth_F1_esu"/>
</dbReference>
<organism evidence="9 10">
    <name type="scientific">Fuerstiella marisgermanici</name>
    <dbReference type="NCBI Taxonomy" id="1891926"/>
    <lineage>
        <taxon>Bacteria</taxon>
        <taxon>Pseudomonadati</taxon>
        <taxon>Planctomycetota</taxon>
        <taxon>Planctomycetia</taxon>
        <taxon>Planctomycetales</taxon>
        <taxon>Planctomycetaceae</taxon>
        <taxon>Fuerstiella</taxon>
    </lineage>
</organism>
<dbReference type="SUPFAM" id="SSF51344">
    <property type="entry name" value="Epsilon subunit of F1F0-ATP synthase N-terminal domain"/>
    <property type="match status" value="1"/>
</dbReference>
<keyword evidence="7" id="KW-0139">CF(1)</keyword>
<feature type="domain" description="ATP synthase F1 complex delta/epsilon subunit N-terminal" evidence="8">
    <location>
        <begin position="2"/>
        <end position="79"/>
    </location>
</feature>
<dbReference type="GO" id="GO:0046933">
    <property type="term" value="F:proton-transporting ATP synthase activity, rotational mechanism"/>
    <property type="evidence" value="ECO:0007669"/>
    <property type="project" value="InterPro"/>
</dbReference>
<comment type="similarity">
    <text evidence="3">Belongs to the ATPase epsilon chain family.</text>
</comment>
<evidence type="ECO:0000256" key="1">
    <source>
        <dbReference type="ARBA" id="ARBA00003543"/>
    </source>
</evidence>
<dbReference type="InterPro" id="IPR020546">
    <property type="entry name" value="ATP_synth_F1_dsu/esu_N"/>
</dbReference>
<name>A0A1P8WLN3_9PLAN</name>
<reference evidence="9 10" key="1">
    <citation type="journal article" date="2016" name="Front. Microbiol.">
        <title>Fuerstia marisgermanicae gen. nov., sp. nov., an Unusual Member of the Phylum Planctomycetes from the German Wadden Sea.</title>
        <authorList>
            <person name="Kohn T."/>
            <person name="Heuer A."/>
            <person name="Jogler M."/>
            <person name="Vollmers J."/>
            <person name="Boedeker C."/>
            <person name="Bunk B."/>
            <person name="Rast P."/>
            <person name="Borchert D."/>
            <person name="Glockner I."/>
            <person name="Freese H.M."/>
            <person name="Klenk H.P."/>
            <person name="Overmann J."/>
            <person name="Kaster A.K."/>
            <person name="Rohde M."/>
            <person name="Wiegand S."/>
            <person name="Jogler C."/>
        </authorList>
    </citation>
    <scope>NUCLEOTIDE SEQUENCE [LARGE SCALE GENOMIC DNA]</scope>
    <source>
        <strain evidence="9 10">NH11</strain>
    </source>
</reference>
<protein>
    <submittedName>
        <fullName evidence="9">F0F1 ATP synthase subunit epsilon</fullName>
    </submittedName>
</protein>
<dbReference type="KEGG" id="fmr:Fuma_04602"/>
<dbReference type="STRING" id="1891926.Fuma_04602"/>
<keyword evidence="7" id="KW-0066">ATP synthesis</keyword>
<evidence type="ECO:0000259" key="8">
    <source>
        <dbReference type="Pfam" id="PF02823"/>
    </source>
</evidence>
<evidence type="ECO:0000256" key="4">
    <source>
        <dbReference type="ARBA" id="ARBA00022448"/>
    </source>
</evidence>
<dbReference type="NCBIfam" id="NF004871">
    <property type="entry name" value="PRK06228.1"/>
    <property type="match status" value="1"/>
</dbReference>
<comment type="subcellular location">
    <subcellularLocation>
        <location evidence="2">Endomembrane system</location>
        <topology evidence="2">Peripheral membrane protein</topology>
    </subcellularLocation>
</comment>
<keyword evidence="10" id="KW-1185">Reference proteome</keyword>
<accession>A0A1P8WLN3</accession>
<evidence type="ECO:0000256" key="7">
    <source>
        <dbReference type="ARBA" id="ARBA00023196"/>
    </source>
</evidence>
<evidence type="ECO:0000313" key="10">
    <source>
        <dbReference type="Proteomes" id="UP000187735"/>
    </source>
</evidence>
<sequence length="133" mass="14578">MMDLQILLPTNVLVDVPVTKVVAEAENGSFCLLPRHVNFVTSLAPGILTYTTSDGRDHYAGVADGVLVKTGSDVLVSVEFGVEGHDLGSLREQVHQHFETVDEREKQAVSAVARLEADFVRRFLALEERPYVG</sequence>
<keyword evidence="6" id="KW-0472">Membrane</keyword>
<comment type="function">
    <text evidence="1">Produces ATP from ADP in the presence of a proton gradient across the membrane.</text>
</comment>
<dbReference type="NCBIfam" id="TIGR03166">
    <property type="entry name" value="alt_F1F0_F1_eps"/>
    <property type="match status" value="1"/>
</dbReference>
<dbReference type="Pfam" id="PF02823">
    <property type="entry name" value="ATP-synt_DE_N"/>
    <property type="match status" value="1"/>
</dbReference>
<dbReference type="GO" id="GO:0045259">
    <property type="term" value="C:proton-transporting ATP synthase complex"/>
    <property type="evidence" value="ECO:0007669"/>
    <property type="project" value="UniProtKB-KW"/>
</dbReference>
<gene>
    <name evidence="9" type="ORF">Fuma_04602</name>
</gene>
<dbReference type="AlphaFoldDB" id="A0A1P8WLN3"/>
<dbReference type="Gene3D" id="2.60.15.10">
    <property type="entry name" value="F0F1 ATP synthase delta/epsilon subunit, N-terminal"/>
    <property type="match status" value="1"/>
</dbReference>
<dbReference type="EMBL" id="CP017641">
    <property type="protein sequence ID" value="APZ94951.1"/>
    <property type="molecule type" value="Genomic_DNA"/>
</dbReference>
<keyword evidence="4" id="KW-0813">Transport</keyword>
<evidence type="ECO:0000256" key="6">
    <source>
        <dbReference type="ARBA" id="ARBA00023136"/>
    </source>
</evidence>
<keyword evidence="5" id="KW-0406">Ion transport</keyword>
<proteinExistence type="inferred from homology"/>
<evidence type="ECO:0000256" key="3">
    <source>
        <dbReference type="ARBA" id="ARBA00005712"/>
    </source>
</evidence>
<dbReference type="GO" id="GO:0012505">
    <property type="term" value="C:endomembrane system"/>
    <property type="evidence" value="ECO:0007669"/>
    <property type="project" value="UniProtKB-SubCell"/>
</dbReference>
<dbReference type="CDD" id="cd12152">
    <property type="entry name" value="F1-ATPase_delta"/>
    <property type="match status" value="1"/>
</dbReference>